<proteinExistence type="predicted"/>
<dbReference type="AlphaFoldDB" id="A0A158L6U2"/>
<gene>
    <name evidence="1" type="ORF">AWB68_08974</name>
</gene>
<dbReference type="Proteomes" id="UP000054770">
    <property type="component" value="Unassembled WGS sequence"/>
</dbReference>
<dbReference type="EMBL" id="FCON02000654">
    <property type="protein sequence ID" value="SAL89025.1"/>
    <property type="molecule type" value="Genomic_DNA"/>
</dbReference>
<evidence type="ECO:0000313" key="2">
    <source>
        <dbReference type="Proteomes" id="UP000054770"/>
    </source>
</evidence>
<comment type="caution">
    <text evidence="1">The sequence shown here is derived from an EMBL/GenBank/DDBJ whole genome shotgun (WGS) entry which is preliminary data.</text>
</comment>
<sequence>MPVIQIVRKRFPAFEAVVECCGDSGSVRHTLPLRKQPCVKFVGDGASALLTHKTSSIGFKFRDVAFDFIQCAEVSQRRLGQLALVLDV</sequence>
<evidence type="ECO:0000313" key="1">
    <source>
        <dbReference type="EMBL" id="SAL89025.1"/>
    </source>
</evidence>
<name>A0A158L6U2_9BURK</name>
<keyword evidence="2" id="KW-1185">Reference proteome</keyword>
<reference evidence="1" key="1">
    <citation type="submission" date="2016-01" db="EMBL/GenBank/DDBJ databases">
        <authorList>
            <person name="Peeters C."/>
        </authorList>
    </citation>
    <scope>NUCLEOTIDE SEQUENCE [LARGE SCALE GENOMIC DNA]</scope>
    <source>
        <strain evidence="1">LMG 22940</strain>
    </source>
</reference>
<organism evidence="1 2">
    <name type="scientific">Caballeronia choica</name>
    <dbReference type="NCBI Taxonomy" id="326476"/>
    <lineage>
        <taxon>Bacteria</taxon>
        <taxon>Pseudomonadati</taxon>
        <taxon>Pseudomonadota</taxon>
        <taxon>Betaproteobacteria</taxon>
        <taxon>Burkholderiales</taxon>
        <taxon>Burkholderiaceae</taxon>
        <taxon>Caballeronia</taxon>
    </lineage>
</organism>
<protein>
    <submittedName>
        <fullName evidence="1">Uncharacterized protein</fullName>
    </submittedName>
</protein>
<accession>A0A158L6U2</accession>